<dbReference type="EMBL" id="BMDQ01000001">
    <property type="protein sequence ID" value="GGI56342.1"/>
    <property type="molecule type" value="Genomic_DNA"/>
</dbReference>
<proteinExistence type="predicted"/>
<dbReference type="Proteomes" id="UP000624701">
    <property type="component" value="Unassembled WGS sequence"/>
</dbReference>
<dbReference type="PROSITE" id="PS51257">
    <property type="entry name" value="PROKAR_LIPOPROTEIN"/>
    <property type="match status" value="1"/>
</dbReference>
<sequence length="135" mass="15059">MKKLIILILLITFFSCDIGGEELQDFTVEIMPIESVEVPTEFIIGNTHVITVNYTRPNGCYEFNSFIPQTNGNTRTIAVVDTVYSNISCTQSSIEASVSFEFSVTSAETHIFQFFQGTSQAGEDQYLIVEVPVIQ</sequence>
<evidence type="ECO:0008006" key="3">
    <source>
        <dbReference type="Google" id="ProtNLM"/>
    </source>
</evidence>
<reference evidence="2" key="1">
    <citation type="journal article" date="2019" name="Int. J. Syst. Evol. Microbiol.">
        <title>The Global Catalogue of Microorganisms (GCM) 10K type strain sequencing project: providing services to taxonomists for standard genome sequencing and annotation.</title>
        <authorList>
            <consortium name="The Broad Institute Genomics Platform"/>
            <consortium name="The Broad Institute Genome Sequencing Center for Infectious Disease"/>
            <person name="Wu L."/>
            <person name="Ma J."/>
        </authorList>
    </citation>
    <scope>NUCLEOTIDE SEQUENCE [LARGE SCALE GENOMIC DNA]</scope>
    <source>
        <strain evidence="2">CCM 8681</strain>
    </source>
</reference>
<comment type="caution">
    <text evidence="1">The sequence shown here is derived from an EMBL/GenBank/DDBJ whole genome shotgun (WGS) entry which is preliminary data.</text>
</comment>
<keyword evidence="2" id="KW-1185">Reference proteome</keyword>
<protein>
    <recommendedName>
        <fullName evidence="3">Bacterial spore germination immunoglobulin-like domain-containing protein</fullName>
    </recommendedName>
</protein>
<name>A0ABQ2BV47_9FLAO</name>
<gene>
    <name evidence="1" type="ORF">GCM10011444_06510</name>
</gene>
<dbReference type="RefSeq" id="WP_188373260.1">
    <property type="nucleotide sequence ID" value="NZ_BMDQ01000001.1"/>
</dbReference>
<evidence type="ECO:0000313" key="2">
    <source>
        <dbReference type="Proteomes" id="UP000624701"/>
    </source>
</evidence>
<organism evidence="1 2">
    <name type="scientific">Winogradskyella haliclonae</name>
    <dbReference type="NCBI Taxonomy" id="2048558"/>
    <lineage>
        <taxon>Bacteria</taxon>
        <taxon>Pseudomonadati</taxon>
        <taxon>Bacteroidota</taxon>
        <taxon>Flavobacteriia</taxon>
        <taxon>Flavobacteriales</taxon>
        <taxon>Flavobacteriaceae</taxon>
        <taxon>Winogradskyella</taxon>
    </lineage>
</organism>
<evidence type="ECO:0000313" key="1">
    <source>
        <dbReference type="EMBL" id="GGI56342.1"/>
    </source>
</evidence>
<accession>A0ABQ2BV47</accession>